<dbReference type="Gene3D" id="1.10.357.140">
    <property type="entry name" value="UbiA prenyltransferase"/>
    <property type="match status" value="1"/>
</dbReference>
<evidence type="ECO:0000313" key="8">
    <source>
        <dbReference type="Proteomes" id="UP000244912"/>
    </source>
</evidence>
<dbReference type="AlphaFoldDB" id="A0A2R8C0H0"/>
<name>A0A2R8C0H0_9RHOB</name>
<evidence type="ECO:0000313" key="7">
    <source>
        <dbReference type="EMBL" id="SPJ25894.1"/>
    </source>
</evidence>
<evidence type="ECO:0000256" key="2">
    <source>
        <dbReference type="ARBA" id="ARBA00022475"/>
    </source>
</evidence>
<keyword evidence="7" id="KW-0808">Transferase</keyword>
<evidence type="ECO:0000256" key="5">
    <source>
        <dbReference type="ARBA" id="ARBA00023136"/>
    </source>
</evidence>
<dbReference type="RefSeq" id="WP_245897689.1">
    <property type="nucleotide sequence ID" value="NZ_ONZF01000012.1"/>
</dbReference>
<dbReference type="EMBL" id="ONZF01000012">
    <property type="protein sequence ID" value="SPJ25894.1"/>
    <property type="molecule type" value="Genomic_DNA"/>
</dbReference>
<dbReference type="GO" id="GO:0016765">
    <property type="term" value="F:transferase activity, transferring alkyl or aryl (other than methyl) groups"/>
    <property type="evidence" value="ECO:0007669"/>
    <property type="project" value="InterPro"/>
</dbReference>
<dbReference type="Proteomes" id="UP000244912">
    <property type="component" value="Unassembled WGS sequence"/>
</dbReference>
<keyword evidence="4 6" id="KW-1133">Transmembrane helix</keyword>
<dbReference type="Pfam" id="PF01040">
    <property type="entry name" value="UbiA"/>
    <property type="match status" value="1"/>
</dbReference>
<accession>A0A2R8C0H0</accession>
<dbReference type="EC" id="2.4.2.45" evidence="7"/>
<dbReference type="NCBIfam" id="NF006088">
    <property type="entry name" value="PRK08238.1"/>
    <property type="match status" value="1"/>
</dbReference>
<keyword evidence="3 6" id="KW-0812">Transmembrane</keyword>
<evidence type="ECO:0000256" key="6">
    <source>
        <dbReference type="SAM" id="Phobius"/>
    </source>
</evidence>
<keyword evidence="5 6" id="KW-0472">Membrane</keyword>
<comment type="subcellular location">
    <subcellularLocation>
        <location evidence="1">Membrane</location>
        <topology evidence="1">Multi-pass membrane protein</topology>
    </subcellularLocation>
</comment>
<feature type="transmembrane region" description="Helical" evidence="6">
    <location>
        <begin position="393"/>
        <end position="418"/>
    </location>
</feature>
<protein>
    <submittedName>
        <fullName evidence="7">Decaprenyl-phosphate phosphoribosyltransferase</fullName>
        <ecNumber evidence="7">2.4.2.45</ecNumber>
    </submittedName>
</protein>
<feature type="transmembrane region" description="Helical" evidence="6">
    <location>
        <begin position="158"/>
        <end position="181"/>
    </location>
</feature>
<keyword evidence="2" id="KW-1003">Cell membrane</keyword>
<dbReference type="InterPro" id="IPR000537">
    <property type="entry name" value="UbiA_prenyltransferase"/>
</dbReference>
<dbReference type="CDD" id="cd13963">
    <property type="entry name" value="PT_UbiA_2"/>
    <property type="match status" value="1"/>
</dbReference>
<keyword evidence="8" id="KW-1185">Reference proteome</keyword>
<gene>
    <name evidence="7" type="ORF">PAA8504_03746</name>
</gene>
<feature type="transmembrane region" description="Helical" evidence="6">
    <location>
        <begin position="215"/>
        <end position="245"/>
    </location>
</feature>
<feature type="transmembrane region" description="Helical" evidence="6">
    <location>
        <begin position="283"/>
        <end position="301"/>
    </location>
</feature>
<keyword evidence="7" id="KW-0328">Glycosyltransferase</keyword>
<evidence type="ECO:0000256" key="1">
    <source>
        <dbReference type="ARBA" id="ARBA00004141"/>
    </source>
</evidence>
<evidence type="ECO:0000256" key="4">
    <source>
        <dbReference type="ARBA" id="ARBA00022989"/>
    </source>
</evidence>
<evidence type="ECO:0000256" key="3">
    <source>
        <dbReference type="ARBA" id="ARBA00022692"/>
    </source>
</evidence>
<dbReference type="GO" id="GO:0016020">
    <property type="term" value="C:membrane"/>
    <property type="evidence" value="ECO:0007669"/>
    <property type="project" value="UniProtKB-SubCell"/>
</dbReference>
<dbReference type="InterPro" id="IPR044878">
    <property type="entry name" value="UbiA_sf"/>
</dbReference>
<proteinExistence type="predicted"/>
<sequence>MNVPLRQSDTRQTLLVDLDTLLRTELRFELFWAGMAKDWKGTLAAMRRGGREPRHIDVDTLPFDEAVLHRLHRAREDGWYVVLTGADRRLALRIAAHLDLFDEIRGPGTLPATFGTDAILQERTADPVTPGSYLMALRPHQWAKNLLCFVPLLAAQDFWPGTVLAACLAFLAFSLMASAVYCLNDLLDLAADRAHPRKKFRPFASGAVPLRHGSWMAAGLFAGSAVLALLLGPGFLALLLAYAVLTTAYSLYIKREVVVDICTLAGLYTLRIVAGAVATGIPMSVWLLAFSIFIFFSLAAVKRQAELVDLANRNGLATAGRGYRADDLSIVSMIALSSGFVAVLVLALYLDSPEVLELYGNPAPLWGICGVLLFWVTRMVMKAHRGQMHDDPLVYAIRDGASGLCLAAVIGFALGGVLT</sequence>
<reference evidence="7 8" key="1">
    <citation type="submission" date="2018-03" db="EMBL/GenBank/DDBJ databases">
        <authorList>
            <person name="Keele B.F."/>
        </authorList>
    </citation>
    <scope>NUCLEOTIDE SEQUENCE [LARGE SCALE GENOMIC DNA]</scope>
    <source>
        <strain evidence="7 8">CECT 8504</strain>
    </source>
</reference>
<dbReference type="GO" id="GO:0016757">
    <property type="term" value="F:glycosyltransferase activity"/>
    <property type="evidence" value="ECO:0007669"/>
    <property type="project" value="UniProtKB-KW"/>
</dbReference>
<organism evidence="7 8">
    <name type="scientific">Palleronia abyssalis</name>
    <dbReference type="NCBI Taxonomy" id="1501240"/>
    <lineage>
        <taxon>Bacteria</taxon>
        <taxon>Pseudomonadati</taxon>
        <taxon>Pseudomonadota</taxon>
        <taxon>Alphaproteobacteria</taxon>
        <taxon>Rhodobacterales</taxon>
        <taxon>Roseobacteraceae</taxon>
        <taxon>Palleronia</taxon>
    </lineage>
</organism>
<feature type="transmembrane region" description="Helical" evidence="6">
    <location>
        <begin position="330"/>
        <end position="350"/>
    </location>
</feature>
<feature type="transmembrane region" description="Helical" evidence="6">
    <location>
        <begin position="362"/>
        <end position="381"/>
    </location>
</feature>